<sequence length="346" mass="38048">MMTRLKFIALGIGTILSLFCVFALRAQTTSKVVFVGKVDPRFDGTKIYLYNNITGDNDTATVTKGAWQIERPFTVATRHMLAAEAESKKHGGYAPFGILVDAPATIHIAGDLESFYTSKVSGSNAHDVLNQYFTLMQTKGADEAAVITQVVAQNNNSFGAAFLLDRYGKAMKPEEALKVYEGLTPAIKQSYYGKSAGNQIRGALLSKEGALVANFSLPNENGQKIDFASMKGSYVLLDFWASWCGPCIEEFKTLKEIYGKYKGKSAFEILSISTDKSENAWKNMLKTQQLPWIQLHDIPADNSIAVSRFAVTALPTTFLVDPNGKILAKNLRGEELKAYLVKLFGY</sequence>
<dbReference type="InterPro" id="IPR050553">
    <property type="entry name" value="Thioredoxin_ResA/DsbE_sf"/>
</dbReference>
<gene>
    <name evidence="6" type="ORF">GCM10022218_22100</name>
</gene>
<dbReference type="Pfam" id="PF00578">
    <property type="entry name" value="AhpC-TSA"/>
    <property type="match status" value="1"/>
</dbReference>
<dbReference type="PANTHER" id="PTHR42852">
    <property type="entry name" value="THIOL:DISULFIDE INTERCHANGE PROTEIN DSBE"/>
    <property type="match status" value="1"/>
</dbReference>
<dbReference type="SUPFAM" id="SSF52833">
    <property type="entry name" value="Thioredoxin-like"/>
    <property type="match status" value="1"/>
</dbReference>
<dbReference type="EMBL" id="BAAAZK010000006">
    <property type="protein sequence ID" value="GAA4175792.1"/>
    <property type="molecule type" value="Genomic_DNA"/>
</dbReference>
<keyword evidence="2" id="KW-0201">Cytochrome c-type biogenesis</keyword>
<proteinExistence type="predicted"/>
<feature type="domain" description="Thioredoxin" evidence="5">
    <location>
        <begin position="206"/>
        <end position="346"/>
    </location>
</feature>
<evidence type="ECO:0000256" key="4">
    <source>
        <dbReference type="ARBA" id="ARBA00023284"/>
    </source>
</evidence>
<evidence type="ECO:0000256" key="1">
    <source>
        <dbReference type="ARBA" id="ARBA00004196"/>
    </source>
</evidence>
<keyword evidence="7" id="KW-1185">Reference proteome</keyword>
<accession>A0ABP8A1R0</accession>
<dbReference type="Gene3D" id="3.40.30.10">
    <property type="entry name" value="Glutaredoxin"/>
    <property type="match status" value="1"/>
</dbReference>
<dbReference type="InterPro" id="IPR013766">
    <property type="entry name" value="Thioredoxin_domain"/>
</dbReference>
<organism evidence="6 7">
    <name type="scientific">Sphingobacterium ginsenosidimutans</name>
    <dbReference type="NCBI Taxonomy" id="687845"/>
    <lineage>
        <taxon>Bacteria</taxon>
        <taxon>Pseudomonadati</taxon>
        <taxon>Bacteroidota</taxon>
        <taxon>Sphingobacteriia</taxon>
        <taxon>Sphingobacteriales</taxon>
        <taxon>Sphingobacteriaceae</taxon>
        <taxon>Sphingobacterium</taxon>
    </lineage>
</organism>
<evidence type="ECO:0000313" key="7">
    <source>
        <dbReference type="Proteomes" id="UP001500167"/>
    </source>
</evidence>
<reference evidence="7" key="1">
    <citation type="journal article" date="2019" name="Int. J. Syst. Evol. Microbiol.">
        <title>The Global Catalogue of Microorganisms (GCM) 10K type strain sequencing project: providing services to taxonomists for standard genome sequencing and annotation.</title>
        <authorList>
            <consortium name="The Broad Institute Genomics Platform"/>
            <consortium name="The Broad Institute Genome Sequencing Center for Infectious Disease"/>
            <person name="Wu L."/>
            <person name="Ma J."/>
        </authorList>
    </citation>
    <scope>NUCLEOTIDE SEQUENCE [LARGE SCALE GENOMIC DNA]</scope>
    <source>
        <strain evidence="7">JCM 16722</strain>
    </source>
</reference>
<protein>
    <submittedName>
        <fullName evidence="6">TlpA disulfide reductase family protein</fullName>
    </submittedName>
</protein>
<dbReference type="InterPro" id="IPR000866">
    <property type="entry name" value="AhpC/TSA"/>
</dbReference>
<name>A0ABP8A1R0_9SPHI</name>
<evidence type="ECO:0000259" key="5">
    <source>
        <dbReference type="PROSITE" id="PS51352"/>
    </source>
</evidence>
<keyword evidence="4" id="KW-0676">Redox-active center</keyword>
<dbReference type="PANTHER" id="PTHR42852:SF6">
    <property type="entry name" value="THIOL:DISULFIDE INTERCHANGE PROTEIN DSBE"/>
    <property type="match status" value="1"/>
</dbReference>
<dbReference type="PROSITE" id="PS51352">
    <property type="entry name" value="THIOREDOXIN_2"/>
    <property type="match status" value="1"/>
</dbReference>
<dbReference type="CDD" id="cd02966">
    <property type="entry name" value="TlpA_like_family"/>
    <property type="match status" value="1"/>
</dbReference>
<evidence type="ECO:0000313" key="6">
    <source>
        <dbReference type="EMBL" id="GAA4175792.1"/>
    </source>
</evidence>
<evidence type="ECO:0000256" key="2">
    <source>
        <dbReference type="ARBA" id="ARBA00022748"/>
    </source>
</evidence>
<dbReference type="InterPro" id="IPR036249">
    <property type="entry name" value="Thioredoxin-like_sf"/>
</dbReference>
<dbReference type="RefSeq" id="WP_346086160.1">
    <property type="nucleotide sequence ID" value="NZ_BAAAZK010000006.1"/>
</dbReference>
<keyword evidence="3" id="KW-1015">Disulfide bond</keyword>
<comment type="subcellular location">
    <subcellularLocation>
        <location evidence="1">Cell envelope</location>
    </subcellularLocation>
</comment>
<evidence type="ECO:0000256" key="3">
    <source>
        <dbReference type="ARBA" id="ARBA00023157"/>
    </source>
</evidence>
<dbReference type="Proteomes" id="UP001500167">
    <property type="component" value="Unassembled WGS sequence"/>
</dbReference>
<comment type="caution">
    <text evidence="6">The sequence shown here is derived from an EMBL/GenBank/DDBJ whole genome shotgun (WGS) entry which is preliminary data.</text>
</comment>